<dbReference type="PANTHER" id="PTHR21738:SF0">
    <property type="entry name" value="RIBOSOMAL RNA PROCESSING PROTEIN 36 HOMOLOG"/>
    <property type="match status" value="1"/>
</dbReference>
<protein>
    <recommendedName>
        <fullName evidence="10">rRNA biogenesis protein RRP36</fullName>
    </recommendedName>
</protein>
<evidence type="ECO:0000256" key="11">
    <source>
        <dbReference type="SAM" id="Coils"/>
    </source>
</evidence>
<feature type="compositionally biased region" description="Basic and acidic residues" evidence="12">
    <location>
        <begin position="162"/>
        <end position="180"/>
    </location>
</feature>
<name>A0ABY2HBB2_9HYPO</name>
<feature type="compositionally biased region" description="Basic and acidic residues" evidence="12">
    <location>
        <begin position="12"/>
        <end position="22"/>
    </location>
</feature>
<organism evidence="13 14">
    <name type="scientific">Trichoderma ghanense</name>
    <dbReference type="NCBI Taxonomy" id="65468"/>
    <lineage>
        <taxon>Eukaryota</taxon>
        <taxon>Fungi</taxon>
        <taxon>Dikarya</taxon>
        <taxon>Ascomycota</taxon>
        <taxon>Pezizomycotina</taxon>
        <taxon>Sordariomycetes</taxon>
        <taxon>Hypocreomycetidae</taxon>
        <taxon>Hypocreales</taxon>
        <taxon>Hypocreaceae</taxon>
        <taxon>Trichoderma</taxon>
    </lineage>
</organism>
<keyword evidence="4 10" id="KW-0690">Ribosome biogenesis</keyword>
<dbReference type="RefSeq" id="XP_073561253.1">
    <property type="nucleotide sequence ID" value="XM_073699841.1"/>
</dbReference>
<evidence type="ECO:0000256" key="9">
    <source>
        <dbReference type="ARBA" id="ARBA00025053"/>
    </source>
</evidence>
<keyword evidence="8 10" id="KW-0687">Ribonucleoprotein</keyword>
<evidence type="ECO:0000256" key="6">
    <source>
        <dbReference type="ARBA" id="ARBA00023054"/>
    </source>
</evidence>
<dbReference type="EMBL" id="PPTA01000003">
    <property type="protein sequence ID" value="TFB05052.1"/>
    <property type="molecule type" value="Genomic_DNA"/>
</dbReference>
<dbReference type="Pfam" id="PF06102">
    <property type="entry name" value="RRP36"/>
    <property type="match status" value="1"/>
</dbReference>
<dbReference type="PANTHER" id="PTHR21738">
    <property type="entry name" value="RIBOSOMAL RNA PROCESSING PROTEIN 36 HOMOLOG"/>
    <property type="match status" value="1"/>
</dbReference>
<evidence type="ECO:0000313" key="14">
    <source>
        <dbReference type="Proteomes" id="UP001642720"/>
    </source>
</evidence>
<sequence length="320" mass="36397">MSSKRKLGALGLERRVKARREEDWEPDLGASDDDDDSGEEVSSEGEVDSSDEDQDSEAESGSEFSRQSEEAEEDGPKTDFSSISFGALARAAASLPPPDKKRKKADAGKDKDEAASTAASAAHPSKDALKREQKKKSRIDTSSKRSSKHAPQEMTSKKPVSRRREILADPRRKARDPRFDALTGKLDEAKFAKNYAFLDEYREKEMADLRAQIKKTKDADAKEELKRQLLSMESKKKARQKKEEEARLLQEHRKKEKELVAQGKQPFYLRKSEQKKQLLLNRYAGMSKGQVDRAIERKRKKVASKEKKELAHLERVSRRH</sequence>
<evidence type="ECO:0000256" key="5">
    <source>
        <dbReference type="ARBA" id="ARBA00022552"/>
    </source>
</evidence>
<dbReference type="GeneID" id="300574291"/>
<comment type="subcellular location">
    <subcellularLocation>
        <location evidence="1 10">Nucleus</location>
        <location evidence="1 10">Nucleolus</location>
    </subcellularLocation>
</comment>
<feature type="compositionally biased region" description="Basic and acidic residues" evidence="12">
    <location>
        <begin position="105"/>
        <end position="114"/>
    </location>
</feature>
<evidence type="ECO:0000256" key="7">
    <source>
        <dbReference type="ARBA" id="ARBA00023242"/>
    </source>
</evidence>
<evidence type="ECO:0000256" key="8">
    <source>
        <dbReference type="ARBA" id="ARBA00023274"/>
    </source>
</evidence>
<feature type="region of interest" description="Disordered" evidence="12">
    <location>
        <begin position="289"/>
        <end position="320"/>
    </location>
</feature>
<feature type="compositionally biased region" description="Basic and acidic residues" evidence="12">
    <location>
        <begin position="303"/>
        <end position="320"/>
    </location>
</feature>
<keyword evidence="6 11" id="KW-0175">Coiled coil</keyword>
<comment type="subunit">
    <text evidence="3 10">Associates with 90S and pre-40S pre-ribosomal particles.</text>
</comment>
<evidence type="ECO:0000256" key="2">
    <source>
        <dbReference type="ARBA" id="ARBA00009418"/>
    </source>
</evidence>
<feature type="compositionally biased region" description="Basic and acidic residues" evidence="12">
    <location>
        <begin position="66"/>
        <end position="77"/>
    </location>
</feature>
<evidence type="ECO:0000256" key="1">
    <source>
        <dbReference type="ARBA" id="ARBA00004604"/>
    </source>
</evidence>
<keyword evidence="7 10" id="KW-0539">Nucleus</keyword>
<evidence type="ECO:0000256" key="10">
    <source>
        <dbReference type="RuleBase" id="RU368027"/>
    </source>
</evidence>
<feature type="coiled-coil region" evidence="11">
    <location>
        <begin position="222"/>
        <end position="262"/>
    </location>
</feature>
<comment type="caution">
    <text evidence="13">The sequence shown here is derived from an EMBL/GenBank/DDBJ whole genome shotgun (WGS) entry which is preliminary data.</text>
</comment>
<proteinExistence type="inferred from homology"/>
<gene>
    <name evidence="13" type="ORF">CCMA1212_002459</name>
</gene>
<evidence type="ECO:0000256" key="12">
    <source>
        <dbReference type="SAM" id="MobiDB-lite"/>
    </source>
</evidence>
<reference evidence="13 14" key="1">
    <citation type="submission" date="2018-01" db="EMBL/GenBank/DDBJ databases">
        <title>Genome characterization of the sugarcane-associated fungus Trichoderma ghanense CCMA-1212 and their application in lignocelulose bioconversion.</title>
        <authorList>
            <person name="Steindorff A.S."/>
            <person name="Mendes T.D."/>
            <person name="Vilela E.S.D."/>
            <person name="Rodrigues D.S."/>
            <person name="Formighieri E.F."/>
            <person name="Melo I.S."/>
            <person name="Favaro L.C.L."/>
        </authorList>
    </citation>
    <scope>NUCLEOTIDE SEQUENCE [LARGE SCALE GENOMIC DNA]</scope>
    <source>
        <strain evidence="13 14">CCMA-1212</strain>
    </source>
</reference>
<comment type="function">
    <text evidence="9 10">Component of the 90S pre-ribosome involved in the maturation of rRNAs. Required for early cleavages of the pre-RNAs in the 40S ribosomal subunit maturation pathway.</text>
</comment>
<dbReference type="InterPro" id="IPR009292">
    <property type="entry name" value="RRP36"/>
</dbReference>
<keyword evidence="5 10" id="KW-0698">rRNA processing</keyword>
<evidence type="ECO:0000256" key="4">
    <source>
        <dbReference type="ARBA" id="ARBA00022517"/>
    </source>
</evidence>
<comment type="similarity">
    <text evidence="2 10">Belongs to the RRP36 family.</text>
</comment>
<accession>A0ABY2HBB2</accession>
<keyword evidence="14" id="KW-1185">Reference proteome</keyword>
<feature type="compositionally biased region" description="Acidic residues" evidence="12">
    <location>
        <begin position="23"/>
        <end position="60"/>
    </location>
</feature>
<dbReference type="Proteomes" id="UP001642720">
    <property type="component" value="Unassembled WGS sequence"/>
</dbReference>
<evidence type="ECO:0000313" key="13">
    <source>
        <dbReference type="EMBL" id="TFB05052.1"/>
    </source>
</evidence>
<feature type="region of interest" description="Disordered" evidence="12">
    <location>
        <begin position="1"/>
        <end position="180"/>
    </location>
</feature>
<evidence type="ECO:0000256" key="3">
    <source>
        <dbReference type="ARBA" id="ARBA00011167"/>
    </source>
</evidence>